<dbReference type="AlphaFoldDB" id="A0A7W0HS94"/>
<evidence type="ECO:0000256" key="5">
    <source>
        <dbReference type="ARBA" id="ARBA00023002"/>
    </source>
</evidence>
<evidence type="ECO:0000256" key="2">
    <source>
        <dbReference type="ARBA" id="ARBA00009347"/>
    </source>
</evidence>
<keyword evidence="9" id="KW-1185">Reference proteome</keyword>
<dbReference type="PANTHER" id="PTHR43884">
    <property type="entry name" value="ACYL-COA DEHYDROGENASE"/>
    <property type="match status" value="1"/>
</dbReference>
<protein>
    <submittedName>
        <fullName evidence="8">Alkylation response protein AidB-like acyl-CoA dehydrogenase</fullName>
    </submittedName>
</protein>
<gene>
    <name evidence="8" type="ORF">HNR30_005175</name>
</gene>
<dbReference type="Gene3D" id="1.20.140.10">
    <property type="entry name" value="Butyryl-CoA Dehydrogenase, subunit A, domain 3"/>
    <property type="match status" value="1"/>
</dbReference>
<dbReference type="Proteomes" id="UP000530928">
    <property type="component" value="Unassembled WGS sequence"/>
</dbReference>
<dbReference type="Pfam" id="PF02771">
    <property type="entry name" value="Acyl-CoA_dh_N"/>
    <property type="match status" value="1"/>
</dbReference>
<comment type="caution">
    <text evidence="8">The sequence shown here is derived from an EMBL/GenBank/DDBJ whole genome shotgun (WGS) entry which is preliminary data.</text>
</comment>
<dbReference type="PANTHER" id="PTHR43884:SF20">
    <property type="entry name" value="ACYL-COA DEHYDROGENASE FADE28"/>
    <property type="match status" value="1"/>
</dbReference>
<dbReference type="InterPro" id="IPR009100">
    <property type="entry name" value="AcylCoA_DH/oxidase_NM_dom_sf"/>
</dbReference>
<keyword evidence="4" id="KW-0274">FAD</keyword>
<evidence type="ECO:0000313" key="9">
    <source>
        <dbReference type="Proteomes" id="UP000530928"/>
    </source>
</evidence>
<evidence type="ECO:0000313" key="8">
    <source>
        <dbReference type="EMBL" id="MBA2893814.1"/>
    </source>
</evidence>
<dbReference type="InterPro" id="IPR037069">
    <property type="entry name" value="AcylCoA_DH/ox_N_sf"/>
</dbReference>
<dbReference type="EMBL" id="JACDUR010000005">
    <property type="protein sequence ID" value="MBA2893814.1"/>
    <property type="molecule type" value="Genomic_DNA"/>
</dbReference>
<dbReference type="SUPFAM" id="SSF56645">
    <property type="entry name" value="Acyl-CoA dehydrogenase NM domain-like"/>
    <property type="match status" value="1"/>
</dbReference>
<evidence type="ECO:0000256" key="3">
    <source>
        <dbReference type="ARBA" id="ARBA00022630"/>
    </source>
</evidence>
<dbReference type="Gene3D" id="1.10.540.10">
    <property type="entry name" value="Acyl-CoA dehydrogenase/oxidase, N-terminal domain"/>
    <property type="match status" value="1"/>
</dbReference>
<organism evidence="8 9">
    <name type="scientific">Nonomuraea soli</name>
    <dbReference type="NCBI Taxonomy" id="1032476"/>
    <lineage>
        <taxon>Bacteria</taxon>
        <taxon>Bacillati</taxon>
        <taxon>Actinomycetota</taxon>
        <taxon>Actinomycetes</taxon>
        <taxon>Streptosporangiales</taxon>
        <taxon>Streptosporangiaceae</taxon>
        <taxon>Nonomuraea</taxon>
    </lineage>
</organism>
<reference evidence="8 9" key="1">
    <citation type="submission" date="2020-07" db="EMBL/GenBank/DDBJ databases">
        <title>Genomic Encyclopedia of Type Strains, Phase IV (KMG-IV): sequencing the most valuable type-strain genomes for metagenomic binning, comparative biology and taxonomic classification.</title>
        <authorList>
            <person name="Goeker M."/>
        </authorList>
    </citation>
    <scope>NUCLEOTIDE SEQUENCE [LARGE SCALE GENOMIC DNA]</scope>
    <source>
        <strain evidence="8 9">DSM 45533</strain>
    </source>
</reference>
<keyword evidence="3" id="KW-0285">Flavoprotein</keyword>
<dbReference type="GO" id="GO:0003995">
    <property type="term" value="F:acyl-CoA dehydrogenase activity"/>
    <property type="evidence" value="ECO:0007669"/>
    <property type="project" value="TreeGrafter"/>
</dbReference>
<dbReference type="InterPro" id="IPR036250">
    <property type="entry name" value="AcylCo_DH-like_C"/>
</dbReference>
<dbReference type="GO" id="GO:0050660">
    <property type="term" value="F:flavin adenine dinucleotide binding"/>
    <property type="evidence" value="ECO:0007669"/>
    <property type="project" value="InterPro"/>
</dbReference>
<evidence type="ECO:0000256" key="4">
    <source>
        <dbReference type="ARBA" id="ARBA00022827"/>
    </source>
</evidence>
<comment type="cofactor">
    <cofactor evidence="1">
        <name>FAD</name>
        <dbReference type="ChEBI" id="CHEBI:57692"/>
    </cofactor>
</comment>
<evidence type="ECO:0000259" key="7">
    <source>
        <dbReference type="Pfam" id="PF02771"/>
    </source>
</evidence>
<dbReference type="Pfam" id="PF00441">
    <property type="entry name" value="Acyl-CoA_dh_1"/>
    <property type="match status" value="1"/>
</dbReference>
<dbReference type="RefSeq" id="WP_181612578.1">
    <property type="nucleotide sequence ID" value="NZ_BAABAM010000005.1"/>
</dbReference>
<evidence type="ECO:0000259" key="6">
    <source>
        <dbReference type="Pfam" id="PF00441"/>
    </source>
</evidence>
<evidence type="ECO:0000256" key="1">
    <source>
        <dbReference type="ARBA" id="ARBA00001974"/>
    </source>
</evidence>
<feature type="domain" description="Acyl-CoA dehydrogenase/oxidase N-terminal" evidence="7">
    <location>
        <begin position="6"/>
        <end position="107"/>
    </location>
</feature>
<feature type="domain" description="Acyl-CoA dehydrogenase/oxidase C-terminal" evidence="6">
    <location>
        <begin position="195"/>
        <end position="325"/>
    </location>
</feature>
<dbReference type="InterPro" id="IPR013786">
    <property type="entry name" value="AcylCoA_DH/ox_N"/>
</dbReference>
<dbReference type="SUPFAM" id="SSF47203">
    <property type="entry name" value="Acyl-CoA dehydrogenase C-terminal domain-like"/>
    <property type="match status" value="1"/>
</dbReference>
<name>A0A7W0HS94_9ACTN</name>
<dbReference type="InterPro" id="IPR009075">
    <property type="entry name" value="AcylCo_DH/oxidase_C"/>
</dbReference>
<keyword evidence="5" id="KW-0560">Oxidoreductase</keyword>
<sequence>MTLLYSPDEEDLRSAVRDLLKDRCTDVLARVETAQPYDLDLWKTLSREIGVAGLLIPEEYGGAGATPREAGVVLEELGRFVAPVPFFTSSVLATKALLEVGAGELLERLAGGEATAALAVPFSASPYRIPSGTANVAGADVADIVLVVEDGVLYQVPGARVELVSSLDMTRPVGTVSYGSGDKVRLGEVDLPGVLGFGAALLASEQLGVAEWCLQTTLDYVKTRYQFARPVGSFQAIKHRLADLWLDVVRARAAARNAVSELSPIATATAQAWNADVAVHVAEDAVQLHGGIGMTWEHPVHLYLKRAKATQIALGTPGDHREALASLVGLEM</sequence>
<comment type="similarity">
    <text evidence="2">Belongs to the acyl-CoA dehydrogenase family.</text>
</comment>
<proteinExistence type="inferred from homology"/>
<accession>A0A7W0HS94</accession>